<feature type="transmembrane region" description="Helical" evidence="7">
    <location>
        <begin position="43"/>
        <end position="67"/>
    </location>
</feature>
<dbReference type="AlphaFoldDB" id="A0A563DYV8"/>
<feature type="transmembrane region" description="Helical" evidence="7">
    <location>
        <begin position="360"/>
        <end position="379"/>
    </location>
</feature>
<keyword evidence="4 7" id="KW-0812">Transmembrane</keyword>
<feature type="transmembrane region" description="Helical" evidence="7">
    <location>
        <begin position="6"/>
        <end position="22"/>
    </location>
</feature>
<accession>A0A563DYV8</accession>
<protein>
    <submittedName>
        <fullName evidence="8">Sodium:solute symporter family protein</fullName>
    </submittedName>
</protein>
<reference evidence="8 9" key="1">
    <citation type="submission" date="2019-05" db="EMBL/GenBank/DDBJ databases">
        <authorList>
            <person name="Lee S.D."/>
        </authorList>
    </citation>
    <scope>NUCLEOTIDE SEQUENCE [LARGE SCALE GENOMIC DNA]</scope>
    <source>
        <strain evidence="8 9">C5-26</strain>
    </source>
</reference>
<dbReference type="CDD" id="cd10322">
    <property type="entry name" value="SLC5sbd"/>
    <property type="match status" value="1"/>
</dbReference>
<keyword evidence="6 7" id="KW-0472">Membrane</keyword>
<evidence type="ECO:0000256" key="4">
    <source>
        <dbReference type="ARBA" id="ARBA00022692"/>
    </source>
</evidence>
<dbReference type="PROSITE" id="PS50283">
    <property type="entry name" value="NA_SOLUT_SYMP_3"/>
    <property type="match status" value="1"/>
</dbReference>
<feature type="transmembrane region" description="Helical" evidence="7">
    <location>
        <begin position="414"/>
        <end position="434"/>
    </location>
</feature>
<keyword evidence="3" id="KW-0813">Transport</keyword>
<reference evidence="8 9" key="2">
    <citation type="submission" date="2019-08" db="EMBL/GenBank/DDBJ databases">
        <title>Jejuicoccus antrihumi gen. nov., sp. nov., a new member of the family Dermacoccaceae isolated from a cave.</title>
        <authorList>
            <person name="Schumann P."/>
            <person name="Kim I.S."/>
        </authorList>
    </citation>
    <scope>NUCLEOTIDE SEQUENCE [LARGE SCALE GENOMIC DNA]</scope>
    <source>
        <strain evidence="8 9">C5-26</strain>
    </source>
</reference>
<keyword evidence="9" id="KW-1185">Reference proteome</keyword>
<organism evidence="8 9">
    <name type="scientific">Leekyejoonella antrihumi</name>
    <dbReference type="NCBI Taxonomy" id="1660198"/>
    <lineage>
        <taxon>Bacteria</taxon>
        <taxon>Bacillati</taxon>
        <taxon>Actinomycetota</taxon>
        <taxon>Actinomycetes</taxon>
        <taxon>Micrococcales</taxon>
        <taxon>Dermacoccaceae</taxon>
        <taxon>Leekyejoonella</taxon>
    </lineage>
</organism>
<dbReference type="PANTHER" id="PTHR48086">
    <property type="entry name" value="SODIUM/PROLINE SYMPORTER-RELATED"/>
    <property type="match status" value="1"/>
</dbReference>
<dbReference type="GO" id="GO:0005886">
    <property type="term" value="C:plasma membrane"/>
    <property type="evidence" value="ECO:0007669"/>
    <property type="project" value="TreeGrafter"/>
</dbReference>
<comment type="subcellular location">
    <subcellularLocation>
        <location evidence="1">Membrane</location>
        <topology evidence="1">Multi-pass membrane protein</topology>
    </subcellularLocation>
</comment>
<comment type="caution">
    <text evidence="8">The sequence shown here is derived from an EMBL/GenBank/DDBJ whole genome shotgun (WGS) entry which is preliminary data.</text>
</comment>
<feature type="transmembrane region" description="Helical" evidence="7">
    <location>
        <begin position="116"/>
        <end position="134"/>
    </location>
</feature>
<feature type="transmembrane region" description="Helical" evidence="7">
    <location>
        <begin position="275"/>
        <end position="295"/>
    </location>
</feature>
<evidence type="ECO:0000313" key="9">
    <source>
        <dbReference type="Proteomes" id="UP000320244"/>
    </source>
</evidence>
<evidence type="ECO:0000256" key="5">
    <source>
        <dbReference type="ARBA" id="ARBA00022989"/>
    </source>
</evidence>
<dbReference type="Proteomes" id="UP000320244">
    <property type="component" value="Unassembled WGS sequence"/>
</dbReference>
<dbReference type="GO" id="GO:0022857">
    <property type="term" value="F:transmembrane transporter activity"/>
    <property type="evidence" value="ECO:0007669"/>
    <property type="project" value="InterPro"/>
</dbReference>
<comment type="similarity">
    <text evidence="2">Belongs to the sodium:solute symporter (SSF) (TC 2.A.21) family.</text>
</comment>
<name>A0A563DYV8_9MICO</name>
<dbReference type="EMBL" id="VCQV01000019">
    <property type="protein sequence ID" value="TWP35448.1"/>
    <property type="molecule type" value="Genomic_DNA"/>
</dbReference>
<feature type="transmembrane region" description="Helical" evidence="7">
    <location>
        <begin position="315"/>
        <end position="348"/>
    </location>
</feature>
<sequence>MNGAMIVLILAFVATLALGVFARRGKQMDLEGWSVGSRGFGSLIVFLLLAGEIYTTFTFLGASGWAYAHGGAAYYILCYGALAYVISYWLAPAIWRYGTSKKLLTQPDWFISKYNNRLIGAVVAVIGIVAMVPYLELQLKGLGIIVEETSYGKIPSTLAIWVGALALTAYVVISGIHAAATNAIVKDVLVLIVVVGIGLYLPLHHSGSIDAMFHSVQNGHPGMLALSPGSYNTGWFISSIVLSSLGFFMWPHYFGAVYSSKNPRTFRRNAMLLPLYQLVLLFVFFIGFTALLVVPGLADGDMSLLAVARAELPSWIVGVVGAAGMFCALVPGAMLLTTCGTVIAKNVVQEVSPGAPPARIAIAAKICVPVVALVALFLLFQGGSAIVNLLLLGYAFVTQLLPSMLMTLRRNNPITAAGATAGMVVGAAVVAWLTISTSSASDVLGVLPPALQHINVGVVALVINIVVMIVVSLVTTSQNDTDATAERATVASPAG</sequence>
<feature type="transmembrane region" description="Helical" evidence="7">
    <location>
        <begin position="385"/>
        <end position="402"/>
    </location>
</feature>
<gene>
    <name evidence="8" type="ORF">FGL98_13820</name>
</gene>
<dbReference type="RefSeq" id="WP_146317402.1">
    <property type="nucleotide sequence ID" value="NZ_VCQV01000019.1"/>
</dbReference>
<proteinExistence type="inferred from homology"/>
<keyword evidence="5 7" id="KW-1133">Transmembrane helix</keyword>
<evidence type="ECO:0000256" key="2">
    <source>
        <dbReference type="ARBA" id="ARBA00006434"/>
    </source>
</evidence>
<evidence type="ECO:0000256" key="7">
    <source>
        <dbReference type="SAM" id="Phobius"/>
    </source>
</evidence>
<evidence type="ECO:0000256" key="3">
    <source>
        <dbReference type="ARBA" id="ARBA00022448"/>
    </source>
</evidence>
<dbReference type="PANTHER" id="PTHR48086:SF8">
    <property type="entry name" value="MONOCARBOXYLIC ACID PERMEASE"/>
    <property type="match status" value="1"/>
</dbReference>
<evidence type="ECO:0000256" key="6">
    <source>
        <dbReference type="ARBA" id="ARBA00023136"/>
    </source>
</evidence>
<feature type="transmembrane region" description="Helical" evidence="7">
    <location>
        <begin position="454"/>
        <end position="474"/>
    </location>
</feature>
<evidence type="ECO:0000256" key="1">
    <source>
        <dbReference type="ARBA" id="ARBA00004141"/>
    </source>
</evidence>
<feature type="transmembrane region" description="Helical" evidence="7">
    <location>
        <begin position="73"/>
        <end position="95"/>
    </location>
</feature>
<feature type="transmembrane region" description="Helical" evidence="7">
    <location>
        <begin position="233"/>
        <end position="254"/>
    </location>
</feature>
<dbReference type="InterPro" id="IPR038377">
    <property type="entry name" value="Na/Glc_symporter_sf"/>
</dbReference>
<evidence type="ECO:0000313" key="8">
    <source>
        <dbReference type="EMBL" id="TWP35448.1"/>
    </source>
</evidence>
<feature type="transmembrane region" description="Helical" evidence="7">
    <location>
        <begin position="184"/>
        <end position="203"/>
    </location>
</feature>
<dbReference type="InterPro" id="IPR050277">
    <property type="entry name" value="Sodium:Solute_Symporter"/>
</dbReference>
<feature type="transmembrane region" description="Helical" evidence="7">
    <location>
        <begin position="154"/>
        <end position="172"/>
    </location>
</feature>
<dbReference type="OrthoDB" id="3636885at2"/>
<dbReference type="Gene3D" id="1.20.1730.10">
    <property type="entry name" value="Sodium/glucose cotransporter"/>
    <property type="match status" value="1"/>
</dbReference>
<dbReference type="InterPro" id="IPR001734">
    <property type="entry name" value="Na/solute_symporter"/>
</dbReference>